<proteinExistence type="predicted"/>
<evidence type="ECO:0000313" key="3">
    <source>
        <dbReference type="Proteomes" id="UP000772566"/>
    </source>
</evidence>
<accession>A0A930YTD1</accession>
<organism evidence="2 3">
    <name type="scientific">Lancefieldella parvula</name>
    <dbReference type="NCBI Taxonomy" id="1382"/>
    <lineage>
        <taxon>Bacteria</taxon>
        <taxon>Bacillati</taxon>
        <taxon>Actinomycetota</taxon>
        <taxon>Coriobacteriia</taxon>
        <taxon>Coriobacteriales</taxon>
        <taxon>Atopobiaceae</taxon>
        <taxon>Lancefieldella</taxon>
    </lineage>
</organism>
<sequence>MSEQKRSILHTELEYLGAQFSTSTEGFNLAQSFYGEKPLEEALKDCALVDLSGISYTLISGAVAQNFVEAVFAGKQLEVGETSFECALTGDGSLSSIGLLARSGQNEYVVLDASERSLVLEEWLSIIASVEQNGVTPYAEVSLEDATPLLTPLLLAGKKAKKVLMDYLGEQQLPEDSKLCNLMLDQTIPALVANVSTKKVPAYLVMVPPVHTVILFRSLLSFEMVHPLGHKQLIEGLTTYLPWFSELATNTKVVLAKDKLEGWGLLRASADFIGARGDLL</sequence>
<feature type="domain" description="GCVT N-terminal" evidence="1">
    <location>
        <begin position="9"/>
        <end position="173"/>
    </location>
</feature>
<dbReference type="AlphaFoldDB" id="A0A930YTD1"/>
<dbReference type="Gene3D" id="3.30.1360.120">
    <property type="entry name" value="Probable tRNA modification gtpase trme, domain 1"/>
    <property type="match status" value="1"/>
</dbReference>
<dbReference type="Proteomes" id="UP000772566">
    <property type="component" value="Unassembled WGS sequence"/>
</dbReference>
<keyword evidence="2" id="KW-0808">Transferase</keyword>
<dbReference type="Pfam" id="PF01571">
    <property type="entry name" value="GCV_T"/>
    <property type="match status" value="1"/>
</dbReference>
<dbReference type="GO" id="GO:0016740">
    <property type="term" value="F:transferase activity"/>
    <property type="evidence" value="ECO:0007669"/>
    <property type="project" value="UniProtKB-KW"/>
</dbReference>
<gene>
    <name evidence="2" type="ORF">HXK23_05130</name>
</gene>
<dbReference type="EMBL" id="JABZGT010000327">
    <property type="protein sequence ID" value="MBF4809583.1"/>
    <property type="molecule type" value="Genomic_DNA"/>
</dbReference>
<evidence type="ECO:0000313" key="2">
    <source>
        <dbReference type="EMBL" id="MBF4809583.1"/>
    </source>
</evidence>
<dbReference type="InterPro" id="IPR006222">
    <property type="entry name" value="GCVT_N"/>
</dbReference>
<comment type="caution">
    <text evidence="2">The sequence shown here is derived from an EMBL/GenBank/DDBJ whole genome shotgun (WGS) entry which is preliminary data.</text>
</comment>
<name>A0A930YTD1_9ACTN</name>
<dbReference type="SUPFAM" id="SSF103025">
    <property type="entry name" value="Folate-binding domain"/>
    <property type="match status" value="1"/>
</dbReference>
<dbReference type="InterPro" id="IPR027266">
    <property type="entry name" value="TrmE/GcvT-like"/>
</dbReference>
<protein>
    <submittedName>
        <fullName evidence="2">Aminomethyl transferase family protein</fullName>
    </submittedName>
</protein>
<reference evidence="2" key="1">
    <citation type="submission" date="2020-04" db="EMBL/GenBank/DDBJ databases">
        <title>Deep metagenomics examines the oral microbiome during advanced dental caries in children, revealing novel taxa and co-occurrences with host molecules.</title>
        <authorList>
            <person name="Baker J.L."/>
            <person name="Morton J.T."/>
            <person name="Dinis M."/>
            <person name="Alvarez R."/>
            <person name="Tran N.C."/>
            <person name="Knight R."/>
            <person name="Edlund A."/>
        </authorList>
    </citation>
    <scope>NUCLEOTIDE SEQUENCE</scope>
    <source>
        <strain evidence="2">JCVI_22A_bin.2</strain>
    </source>
</reference>
<evidence type="ECO:0000259" key="1">
    <source>
        <dbReference type="Pfam" id="PF01571"/>
    </source>
</evidence>